<evidence type="ECO:0000313" key="4">
    <source>
        <dbReference type="Proteomes" id="UP000253204"/>
    </source>
</evidence>
<keyword evidence="4" id="KW-1185">Reference proteome</keyword>
<organism evidence="3 4">
    <name type="scientific">Vreelandella rituensis</name>
    <dbReference type="NCBI Taxonomy" id="2282306"/>
    <lineage>
        <taxon>Bacteria</taxon>
        <taxon>Pseudomonadati</taxon>
        <taxon>Pseudomonadota</taxon>
        <taxon>Gammaproteobacteria</taxon>
        <taxon>Oceanospirillales</taxon>
        <taxon>Halomonadaceae</taxon>
        <taxon>Vreelandella</taxon>
    </lineage>
</organism>
<accession>A0A368U5T9</accession>
<evidence type="ECO:0000256" key="1">
    <source>
        <dbReference type="SAM" id="SignalP"/>
    </source>
</evidence>
<evidence type="ECO:0000259" key="2">
    <source>
        <dbReference type="Pfam" id="PF20352"/>
    </source>
</evidence>
<sequence length="168" mass="18739">MLRSLLLCILLVLSLSTVEAEDVRAGRVVGLATTMTAWVAAHTDYAAPEPPPVEFQDQETLRQRCYPGFASHQVPLIRGIYDPENPIIYLDSDCDLDNLVDASYLLHEVVHHVQLANNAHLQVQCRDQLEGEAVTLQALWLKEKGISEPLEALGIDERTLRIIGSCQR</sequence>
<gene>
    <name evidence="3" type="ORF">DU506_07320</name>
</gene>
<protein>
    <recommendedName>
        <fullName evidence="2">DUF6647 domain-containing protein</fullName>
    </recommendedName>
</protein>
<dbReference type="InterPro" id="IPR046589">
    <property type="entry name" value="DUF6647"/>
</dbReference>
<keyword evidence="1" id="KW-0732">Signal</keyword>
<dbReference type="Proteomes" id="UP000253204">
    <property type="component" value="Unassembled WGS sequence"/>
</dbReference>
<feature type="domain" description="DUF6647" evidence="2">
    <location>
        <begin position="31"/>
        <end position="147"/>
    </location>
</feature>
<dbReference type="RefSeq" id="WP_114486282.1">
    <property type="nucleotide sequence ID" value="NZ_CBCSHM010000008.1"/>
</dbReference>
<proteinExistence type="predicted"/>
<feature type="signal peptide" evidence="1">
    <location>
        <begin position="1"/>
        <end position="20"/>
    </location>
</feature>
<name>A0A368U5T9_9GAMM</name>
<feature type="chain" id="PRO_5016810330" description="DUF6647 domain-containing protein" evidence="1">
    <location>
        <begin position="21"/>
        <end position="168"/>
    </location>
</feature>
<evidence type="ECO:0000313" key="3">
    <source>
        <dbReference type="EMBL" id="RCV92509.1"/>
    </source>
</evidence>
<dbReference type="Pfam" id="PF20352">
    <property type="entry name" value="DUF6647"/>
    <property type="match status" value="1"/>
</dbReference>
<comment type="caution">
    <text evidence="3">The sequence shown here is derived from an EMBL/GenBank/DDBJ whole genome shotgun (WGS) entry which is preliminary data.</text>
</comment>
<dbReference type="OrthoDB" id="6164595at2"/>
<dbReference type="AlphaFoldDB" id="A0A368U5T9"/>
<dbReference type="EMBL" id="QPIJ01000012">
    <property type="protein sequence ID" value="RCV92509.1"/>
    <property type="molecule type" value="Genomic_DNA"/>
</dbReference>
<reference evidence="3 4" key="1">
    <citation type="submission" date="2018-07" db="EMBL/GenBank/DDBJ databases">
        <title>Halomonas rutogse sp. nov., isolated from Lake TangqianCo on Tibetan Plateau.</title>
        <authorList>
            <person name="Lu H."/>
            <person name="Xing P."/>
            <person name="Wu Q."/>
        </authorList>
    </citation>
    <scope>NUCLEOTIDE SEQUENCE [LARGE SCALE GENOMIC DNA]</scope>
    <source>
        <strain evidence="3 4">TQ8S</strain>
    </source>
</reference>